<comment type="caution">
    <text evidence="1">The sequence shown here is derived from an EMBL/GenBank/DDBJ whole genome shotgun (WGS) entry which is preliminary data.</text>
</comment>
<dbReference type="AlphaFoldDB" id="A0A5B7E2C4"/>
<sequence>MLGSKQQCTMPGDKDGEAIGAEAAAGLRGSTLCLVRSGEAMWSVAAGRASSPLHQQEVLPSSHE</sequence>
<dbReference type="Proteomes" id="UP000324222">
    <property type="component" value="Unassembled WGS sequence"/>
</dbReference>
<accession>A0A5B7E2C4</accession>
<protein>
    <submittedName>
        <fullName evidence="1">Uncharacterized protein</fullName>
    </submittedName>
</protein>
<organism evidence="1 2">
    <name type="scientific">Portunus trituberculatus</name>
    <name type="common">Swimming crab</name>
    <name type="synonym">Neptunus trituberculatus</name>
    <dbReference type="NCBI Taxonomy" id="210409"/>
    <lineage>
        <taxon>Eukaryota</taxon>
        <taxon>Metazoa</taxon>
        <taxon>Ecdysozoa</taxon>
        <taxon>Arthropoda</taxon>
        <taxon>Crustacea</taxon>
        <taxon>Multicrustacea</taxon>
        <taxon>Malacostraca</taxon>
        <taxon>Eumalacostraca</taxon>
        <taxon>Eucarida</taxon>
        <taxon>Decapoda</taxon>
        <taxon>Pleocyemata</taxon>
        <taxon>Brachyura</taxon>
        <taxon>Eubrachyura</taxon>
        <taxon>Portunoidea</taxon>
        <taxon>Portunidae</taxon>
        <taxon>Portuninae</taxon>
        <taxon>Portunus</taxon>
    </lineage>
</organism>
<evidence type="ECO:0000313" key="1">
    <source>
        <dbReference type="EMBL" id="MPC27549.1"/>
    </source>
</evidence>
<gene>
    <name evidence="1" type="ORF">E2C01_020721</name>
</gene>
<keyword evidence="2" id="KW-1185">Reference proteome</keyword>
<dbReference type="EMBL" id="VSRR010001765">
    <property type="protein sequence ID" value="MPC27549.1"/>
    <property type="molecule type" value="Genomic_DNA"/>
</dbReference>
<evidence type="ECO:0000313" key="2">
    <source>
        <dbReference type="Proteomes" id="UP000324222"/>
    </source>
</evidence>
<proteinExistence type="predicted"/>
<reference evidence="1 2" key="1">
    <citation type="submission" date="2019-05" db="EMBL/GenBank/DDBJ databases">
        <title>Another draft genome of Portunus trituberculatus and its Hox gene families provides insights of decapod evolution.</title>
        <authorList>
            <person name="Jeong J.-H."/>
            <person name="Song I."/>
            <person name="Kim S."/>
            <person name="Choi T."/>
            <person name="Kim D."/>
            <person name="Ryu S."/>
            <person name="Kim W."/>
        </authorList>
    </citation>
    <scope>NUCLEOTIDE SEQUENCE [LARGE SCALE GENOMIC DNA]</scope>
    <source>
        <tissue evidence="1">Muscle</tissue>
    </source>
</reference>
<name>A0A5B7E2C4_PORTR</name>